<dbReference type="Pfam" id="PF10775">
    <property type="entry name" value="ATP_sub_h"/>
    <property type="match status" value="1"/>
</dbReference>
<evidence type="ECO:0008006" key="3">
    <source>
        <dbReference type="Google" id="ProtNLM"/>
    </source>
</evidence>
<accession>A0A1Y1XWU5</accession>
<dbReference type="AlphaFoldDB" id="A0A1Y1XWU5"/>
<evidence type="ECO:0000313" key="2">
    <source>
        <dbReference type="Proteomes" id="UP000193498"/>
    </source>
</evidence>
<dbReference type="Proteomes" id="UP000193498">
    <property type="component" value="Unassembled WGS sequence"/>
</dbReference>
<dbReference type="FunCoup" id="A0A1Y1XWU5">
    <property type="interactions" value="130"/>
</dbReference>
<dbReference type="InParanoid" id="A0A1Y1XWU5"/>
<keyword evidence="2" id="KW-1185">Reference proteome</keyword>
<gene>
    <name evidence="1" type="ORF">K493DRAFT_266553</name>
</gene>
<evidence type="ECO:0000313" key="1">
    <source>
        <dbReference type="EMBL" id="ORX89814.1"/>
    </source>
</evidence>
<dbReference type="PANTHER" id="PTHR28207:SF1">
    <property type="entry name" value="ATP SYNTHASE SUBUNIT H, MITOCHONDRIAL"/>
    <property type="match status" value="1"/>
</dbReference>
<sequence>MYAIRTLVSSSLRTSVATATAVRGFSSQAVCMKDVVQDLYIKALKGYKPSAQAAGSEVGQVKDLKLPAAPEVPKIDEDIANELAAYDNASQ</sequence>
<name>A0A1Y1XWU5_9FUNG</name>
<proteinExistence type="predicted"/>
<dbReference type="OrthoDB" id="274752at2759"/>
<organism evidence="1 2">
    <name type="scientific">Basidiobolus meristosporus CBS 931.73</name>
    <dbReference type="NCBI Taxonomy" id="1314790"/>
    <lineage>
        <taxon>Eukaryota</taxon>
        <taxon>Fungi</taxon>
        <taxon>Fungi incertae sedis</taxon>
        <taxon>Zoopagomycota</taxon>
        <taxon>Entomophthoromycotina</taxon>
        <taxon>Basidiobolomycetes</taxon>
        <taxon>Basidiobolales</taxon>
        <taxon>Basidiobolaceae</taxon>
        <taxon>Basidiobolus</taxon>
    </lineage>
</organism>
<dbReference type="InterPro" id="IPR019711">
    <property type="entry name" value="ATP_synth_F0_suH"/>
</dbReference>
<dbReference type="EMBL" id="MCFE01000420">
    <property type="protein sequence ID" value="ORX89814.1"/>
    <property type="molecule type" value="Genomic_DNA"/>
</dbReference>
<dbReference type="STRING" id="1314790.A0A1Y1XWU5"/>
<protein>
    <recommendedName>
        <fullName evidence="3">ATP synthase subunit H, mitochondrial</fullName>
    </recommendedName>
</protein>
<reference evidence="1 2" key="1">
    <citation type="submission" date="2016-07" db="EMBL/GenBank/DDBJ databases">
        <title>Pervasive Adenine N6-methylation of Active Genes in Fungi.</title>
        <authorList>
            <consortium name="DOE Joint Genome Institute"/>
            <person name="Mondo S.J."/>
            <person name="Dannebaum R.O."/>
            <person name="Kuo R.C."/>
            <person name="Labutti K."/>
            <person name="Haridas S."/>
            <person name="Kuo A."/>
            <person name="Salamov A."/>
            <person name="Ahrendt S.R."/>
            <person name="Lipzen A."/>
            <person name="Sullivan W."/>
            <person name="Andreopoulos W.B."/>
            <person name="Clum A."/>
            <person name="Lindquist E."/>
            <person name="Daum C."/>
            <person name="Ramamoorthy G.K."/>
            <person name="Gryganskyi A."/>
            <person name="Culley D."/>
            <person name="Magnuson J.K."/>
            <person name="James T.Y."/>
            <person name="O'Malley M.A."/>
            <person name="Stajich J.E."/>
            <person name="Spatafora J.W."/>
            <person name="Visel A."/>
            <person name="Grigoriev I.V."/>
        </authorList>
    </citation>
    <scope>NUCLEOTIDE SEQUENCE [LARGE SCALE GENOMIC DNA]</scope>
    <source>
        <strain evidence="1 2">CBS 931.73</strain>
    </source>
</reference>
<comment type="caution">
    <text evidence="1">The sequence shown here is derived from an EMBL/GenBank/DDBJ whole genome shotgun (WGS) entry which is preliminary data.</text>
</comment>
<dbReference type="PANTHER" id="PTHR28207">
    <property type="entry name" value="ATP SYNTHASE SUBUNIT H, MITOCHONDRIAL"/>
    <property type="match status" value="1"/>
</dbReference>
<dbReference type="GO" id="GO:0046933">
    <property type="term" value="F:proton-transporting ATP synthase activity, rotational mechanism"/>
    <property type="evidence" value="ECO:0007669"/>
    <property type="project" value="TreeGrafter"/>
</dbReference>